<evidence type="ECO:0000259" key="1">
    <source>
        <dbReference type="Pfam" id="PF00144"/>
    </source>
</evidence>
<evidence type="ECO:0000313" key="3">
    <source>
        <dbReference type="EMBL" id="MCA6076179.1"/>
    </source>
</evidence>
<dbReference type="InterPro" id="IPR001466">
    <property type="entry name" value="Beta-lactam-related"/>
</dbReference>
<dbReference type="EMBL" id="JAIXNE010000002">
    <property type="protein sequence ID" value="MCA6075002.1"/>
    <property type="molecule type" value="Genomic_DNA"/>
</dbReference>
<keyword evidence="5" id="KW-1185">Reference proteome</keyword>
<sequence>MNNKILILVTLALVFSCKENDKPQKAETQSINNYAVEIDSFLTNLAKDQVFMGSVSLSKNGEVVYSNAIGYSDLEGEIKANKNTKYRIASITKVFTAVLIFKAIEDGKIQLDQTIDSFFPTLLDGYKITIAHLLHHQSGIMSYTKDQYFWDNRTQNQSTKDLMNVISSLDRNFEPGENTEYSNSNYFLLAQLLELIYDDRYENLLEKNIIKPLGLQDTYVGKTTHSDHNESFSYTSENGEWKLFPETHLSIAKGSGSLLSTPSDLNIFFRSLMNGQLISSASIEKMTTIIRNHGMGIFRYHIHDQSGYGHGGNIDGFTANSIYFMDLDVALTISSNASSMPIEEVYSEILKAYLGKQEVTISEEEVAQFVGVYISENDPEDQCVFIQDNNVLVNFIKNEFKAPLVYWGNNRFVLEQLYAESISFTFSDDGNQLIFDQGDYRGVYKKE</sequence>
<organism evidence="4 5">
    <name type="scientific">Fulvivirga sedimenti</name>
    <dbReference type="NCBI Taxonomy" id="2879465"/>
    <lineage>
        <taxon>Bacteria</taxon>
        <taxon>Pseudomonadati</taxon>
        <taxon>Bacteroidota</taxon>
        <taxon>Cytophagia</taxon>
        <taxon>Cytophagales</taxon>
        <taxon>Fulvivirgaceae</taxon>
        <taxon>Fulvivirga</taxon>
    </lineage>
</organism>
<dbReference type="PROSITE" id="PS51257">
    <property type="entry name" value="PROKAR_LIPOPROTEIN"/>
    <property type="match status" value="1"/>
</dbReference>
<dbReference type="Proteomes" id="UP001139409">
    <property type="component" value="Unassembled WGS sequence"/>
</dbReference>
<evidence type="ECO:0000313" key="4">
    <source>
        <dbReference type="EMBL" id="MCA6077307.1"/>
    </source>
</evidence>
<dbReference type="EMBL" id="JAIXNE010000004">
    <property type="protein sequence ID" value="MCA6077307.1"/>
    <property type="molecule type" value="Genomic_DNA"/>
</dbReference>
<dbReference type="AlphaFoldDB" id="A0A9X1HV08"/>
<name>A0A9X1HV08_9BACT</name>
<dbReference type="Gene3D" id="3.40.710.10">
    <property type="entry name" value="DD-peptidase/beta-lactamase superfamily"/>
    <property type="match status" value="1"/>
</dbReference>
<accession>A0A9X1HV08</accession>
<reference evidence="4" key="1">
    <citation type="submission" date="2021-09" db="EMBL/GenBank/DDBJ databases">
        <title>Fulvivirga sp. isolated from coastal sediment.</title>
        <authorList>
            <person name="Yu H."/>
        </authorList>
    </citation>
    <scope>NUCLEOTIDE SEQUENCE</scope>
    <source>
        <strain evidence="4">1062</strain>
    </source>
</reference>
<dbReference type="SUPFAM" id="SSF56601">
    <property type="entry name" value="beta-lactamase/transpeptidase-like"/>
    <property type="match status" value="1"/>
</dbReference>
<protein>
    <submittedName>
        <fullName evidence="4">Beta-lactamase family protein</fullName>
    </submittedName>
</protein>
<dbReference type="InterPro" id="IPR050491">
    <property type="entry name" value="AmpC-like"/>
</dbReference>
<evidence type="ECO:0000313" key="2">
    <source>
        <dbReference type="EMBL" id="MCA6075002.1"/>
    </source>
</evidence>
<comment type="caution">
    <text evidence="4">The sequence shown here is derived from an EMBL/GenBank/DDBJ whole genome shotgun (WGS) entry which is preliminary data.</text>
</comment>
<dbReference type="PANTHER" id="PTHR46825">
    <property type="entry name" value="D-ALANYL-D-ALANINE-CARBOXYPEPTIDASE/ENDOPEPTIDASE AMPH"/>
    <property type="match status" value="1"/>
</dbReference>
<dbReference type="EMBL" id="JAIXNE010000003">
    <property type="protein sequence ID" value="MCA6076179.1"/>
    <property type="molecule type" value="Genomic_DNA"/>
</dbReference>
<dbReference type="PANTHER" id="PTHR46825:SF7">
    <property type="entry name" value="D-ALANYL-D-ALANINE CARBOXYPEPTIDASE"/>
    <property type="match status" value="1"/>
</dbReference>
<proteinExistence type="predicted"/>
<gene>
    <name evidence="2" type="ORF">LDX50_08985</name>
    <name evidence="3" type="ORF">LDX50_14955</name>
    <name evidence="4" type="ORF">LDX50_20675</name>
</gene>
<dbReference type="RefSeq" id="WP_225698108.1">
    <property type="nucleotide sequence ID" value="NZ_JAIXNE010000002.1"/>
</dbReference>
<dbReference type="Pfam" id="PF00144">
    <property type="entry name" value="Beta-lactamase"/>
    <property type="match status" value="1"/>
</dbReference>
<feature type="domain" description="Beta-lactamase-related" evidence="1">
    <location>
        <begin position="53"/>
        <end position="339"/>
    </location>
</feature>
<evidence type="ECO:0000313" key="5">
    <source>
        <dbReference type="Proteomes" id="UP001139409"/>
    </source>
</evidence>
<dbReference type="InterPro" id="IPR012338">
    <property type="entry name" value="Beta-lactam/transpept-like"/>
</dbReference>